<dbReference type="NCBIfam" id="TIGR02675">
    <property type="entry name" value="tape_meas_nterm"/>
    <property type="match status" value="1"/>
</dbReference>
<feature type="domain" description="Tape measure protein N-terminal" evidence="2">
    <location>
        <begin position="259"/>
        <end position="448"/>
    </location>
</feature>
<dbReference type="OrthoDB" id="79849at2"/>
<feature type="coiled-coil region" evidence="1">
    <location>
        <begin position="43"/>
        <end position="112"/>
    </location>
</feature>
<dbReference type="GO" id="GO:0000146">
    <property type="term" value="F:microfilament motor activity"/>
    <property type="evidence" value="ECO:0007669"/>
    <property type="project" value="TreeGrafter"/>
</dbReference>
<protein>
    <submittedName>
        <fullName evidence="3">Phage tail tape measure protein, lambda family</fullName>
    </submittedName>
</protein>
<dbReference type="Proteomes" id="UP000182413">
    <property type="component" value="Unassembled WGS sequence"/>
</dbReference>
<dbReference type="GO" id="GO:0032982">
    <property type="term" value="C:myosin filament"/>
    <property type="evidence" value="ECO:0007669"/>
    <property type="project" value="TreeGrafter"/>
</dbReference>
<organism evidence="3 4">
    <name type="scientific">Ectopseudomonas alcaliphila</name>
    <dbReference type="NCBI Taxonomy" id="101564"/>
    <lineage>
        <taxon>Bacteria</taxon>
        <taxon>Pseudomonadati</taxon>
        <taxon>Pseudomonadota</taxon>
        <taxon>Gammaproteobacteria</taxon>
        <taxon>Pseudomonadales</taxon>
        <taxon>Pseudomonadaceae</taxon>
        <taxon>Ectopseudomonas</taxon>
    </lineage>
</organism>
<evidence type="ECO:0000313" key="3">
    <source>
        <dbReference type="EMBL" id="SDF61920.1"/>
    </source>
</evidence>
<sequence length="925" mass="99734">MADVELRLVADVDNAVKGIGSLSKEYQGLVNQLAKPLKQVNAFRELESSLEGAERQTRSARDRVRELGDELARTAEPSKQLTAQYRDAVNELRRLERAEGTAQQQLARRRRELQAAGIDTRNLVTEQQRLSKELQGALGAGRSEQAVSGIRAQAAALAQLTREQRASNLEGARQNLGVSRYRDLQAEIGRLRGQYQLLRSSGNLTARELAVAQRSLTTRVRETQQALRDMNAEQRRGAGALSGIGVLAGLYAAGRGLRGVTNTADQWVEINDRIRLASESQAEHAQGMERLREISDRTYTDMKNNAELYIGSLSVLRERGFTNADALNLTEALGLGLVASAAKGERAATVIDQINKALQDGELKGDAFNAVIRNTPALADALARSLGVTREQLAGLAKDGELTTDVWVPALISQVDSLGEAVDSMQVTVGDALTRLNNAWEEAIGSADTKPLIRAIEELTKVISDPVVVDNLVALASALVTLAATAAEGGSEFVDLGKRIGFIAANATGSVAELDKLDQQIKDIDRSLAGTGFNRTLSGLWYSKEELQAQRQALVAMRALLVTELSGMSDEQRQIEEERRAESERQNNAALGDYRKYIGELETLRQGQIKAAQDGAKKLVAAEKKATADLQKVRDERLKIEQRYQEALAGLGGTGEASYSSAQNLKIGARNALANGDVEGAQRLAQQALKMLQDLAAAGENTYGFRGFIQELQQIELAANDLEQSNAEDKLKSIRSEMQQLKDQAAQLKDMPVSVKTDEATIEQVRSTIESLVAQLSQKEVVIPVRVAMPDIPGTPVAAPTVPGFAGGGYTGPGGRLEPAGVVHRGEVVWSQLDIARAGGVAVVEAMRRGLRGYDMGGIVAPRAMPSIPSLAPALQQQLEGGVGERIGVDLTFGGDQVIQLEGSRQAVQDFRRLAAKFGGSSRRK</sequence>
<dbReference type="PANTHER" id="PTHR45615">
    <property type="entry name" value="MYOSIN HEAVY CHAIN, NON-MUSCLE"/>
    <property type="match status" value="1"/>
</dbReference>
<keyword evidence="1" id="KW-0175">Coiled coil</keyword>
<evidence type="ECO:0000313" key="4">
    <source>
        <dbReference type="Proteomes" id="UP000182413"/>
    </source>
</evidence>
<dbReference type="GO" id="GO:0051015">
    <property type="term" value="F:actin filament binding"/>
    <property type="evidence" value="ECO:0007669"/>
    <property type="project" value="TreeGrafter"/>
</dbReference>
<dbReference type="PANTHER" id="PTHR45615:SF40">
    <property type="entry name" value="MYOSIN HEAVY CHAIN, NON-MUSCLE"/>
    <property type="match status" value="1"/>
</dbReference>
<dbReference type="Pfam" id="PF20155">
    <property type="entry name" value="TMP_3"/>
    <property type="match status" value="1"/>
</dbReference>
<dbReference type="AlphaFoldDB" id="A0A1G7MLF9"/>
<evidence type="ECO:0000256" key="1">
    <source>
        <dbReference type="SAM" id="Coils"/>
    </source>
</evidence>
<reference evidence="3 4" key="1">
    <citation type="submission" date="2016-10" db="EMBL/GenBank/DDBJ databases">
        <authorList>
            <person name="de Groot N.N."/>
        </authorList>
    </citation>
    <scope>NUCLEOTIDE SEQUENCE [LARGE SCALE GENOMIC DNA]</scope>
    <source>
        <strain evidence="3 4">JCM 10630</strain>
    </source>
</reference>
<feature type="coiled-coil region" evidence="1">
    <location>
        <begin position="712"/>
        <end position="751"/>
    </location>
</feature>
<dbReference type="EMBL" id="FNAE01000009">
    <property type="protein sequence ID" value="SDF61920.1"/>
    <property type="molecule type" value="Genomic_DNA"/>
</dbReference>
<dbReference type="InterPro" id="IPR013491">
    <property type="entry name" value="Tape_meas_N"/>
</dbReference>
<accession>A0A1G7MLF9</accession>
<dbReference type="GO" id="GO:0016460">
    <property type="term" value="C:myosin II complex"/>
    <property type="evidence" value="ECO:0007669"/>
    <property type="project" value="TreeGrafter"/>
</dbReference>
<proteinExistence type="predicted"/>
<dbReference type="GO" id="GO:0005737">
    <property type="term" value="C:cytoplasm"/>
    <property type="evidence" value="ECO:0007669"/>
    <property type="project" value="TreeGrafter"/>
</dbReference>
<evidence type="ECO:0000259" key="2">
    <source>
        <dbReference type="Pfam" id="PF20155"/>
    </source>
</evidence>
<name>A0A1G7MLF9_9GAMM</name>
<feature type="coiled-coil region" evidence="1">
    <location>
        <begin position="616"/>
        <end position="643"/>
    </location>
</feature>
<gene>
    <name evidence="3" type="ORF">SAMN05216575_10971</name>
</gene>